<gene>
    <name evidence="10" type="ORF">HMPREF0454_00607</name>
</gene>
<evidence type="ECO:0000256" key="8">
    <source>
        <dbReference type="RuleBase" id="RU003942"/>
    </source>
</evidence>
<feature type="transmembrane region" description="Helical" evidence="9">
    <location>
        <begin position="90"/>
        <end position="109"/>
    </location>
</feature>
<evidence type="ECO:0000313" key="10">
    <source>
        <dbReference type="EMBL" id="EHM46740.1"/>
    </source>
</evidence>
<dbReference type="HOGENOM" id="CLU_133067_0_2_6"/>
<dbReference type="GO" id="GO:0015220">
    <property type="term" value="F:choline transmembrane transporter activity"/>
    <property type="evidence" value="ECO:0007669"/>
    <property type="project" value="TreeGrafter"/>
</dbReference>
<feature type="transmembrane region" description="Helical" evidence="9">
    <location>
        <begin position="32"/>
        <end position="52"/>
    </location>
</feature>
<dbReference type="SUPFAM" id="SSF103481">
    <property type="entry name" value="Multidrug resistance efflux transporter EmrE"/>
    <property type="match status" value="1"/>
</dbReference>
<feature type="transmembrane region" description="Helical" evidence="9">
    <location>
        <begin position="64"/>
        <end position="84"/>
    </location>
</feature>
<accession>G9Y1Z5</accession>
<dbReference type="GO" id="GO:0005886">
    <property type="term" value="C:plasma membrane"/>
    <property type="evidence" value="ECO:0007669"/>
    <property type="project" value="UniProtKB-SubCell"/>
</dbReference>
<organism evidence="10 11">
    <name type="scientific">Hafnia alvei ATCC 51873</name>
    <dbReference type="NCBI Taxonomy" id="1002364"/>
    <lineage>
        <taxon>Bacteria</taxon>
        <taxon>Pseudomonadati</taxon>
        <taxon>Pseudomonadota</taxon>
        <taxon>Gammaproteobacteria</taxon>
        <taxon>Enterobacterales</taxon>
        <taxon>Hafniaceae</taxon>
        <taxon>Hafnia</taxon>
    </lineage>
</organism>
<dbReference type="PANTHER" id="PTHR30561:SF1">
    <property type="entry name" value="MULTIDRUG TRANSPORTER EMRE"/>
    <property type="match status" value="1"/>
</dbReference>
<keyword evidence="4 8" id="KW-0812">Transmembrane</keyword>
<dbReference type="InterPro" id="IPR045324">
    <property type="entry name" value="Small_multidrug_res"/>
</dbReference>
<protein>
    <submittedName>
        <fullName evidence="10">Putative multidrug transporter EmrE</fullName>
    </submittedName>
</protein>
<dbReference type="PATRIC" id="fig|1002364.3.peg.553"/>
<evidence type="ECO:0000256" key="1">
    <source>
        <dbReference type="ARBA" id="ARBA00004651"/>
    </source>
</evidence>
<evidence type="ECO:0000256" key="9">
    <source>
        <dbReference type="SAM" id="Phobius"/>
    </source>
</evidence>
<dbReference type="PANTHER" id="PTHR30561">
    <property type="entry name" value="SMR FAMILY PROTON-DEPENDENT DRUG EFFLUX TRANSPORTER SUGE"/>
    <property type="match status" value="1"/>
</dbReference>
<dbReference type="InterPro" id="IPR037185">
    <property type="entry name" value="EmrE-like"/>
</dbReference>
<comment type="subcellular location">
    <subcellularLocation>
        <location evidence="1 8">Cell membrane</location>
        <topology evidence="1 8">Multi-pass membrane protein</topology>
    </subcellularLocation>
</comment>
<keyword evidence="6 9" id="KW-0472">Membrane</keyword>
<name>G9Y1Z5_HAFAL</name>
<evidence type="ECO:0000256" key="7">
    <source>
        <dbReference type="ARBA" id="ARBA00038032"/>
    </source>
</evidence>
<proteinExistence type="inferred from homology"/>
<dbReference type="Pfam" id="PF00893">
    <property type="entry name" value="Multi_Drug_Res"/>
    <property type="match status" value="1"/>
</dbReference>
<evidence type="ECO:0000256" key="5">
    <source>
        <dbReference type="ARBA" id="ARBA00022989"/>
    </source>
</evidence>
<dbReference type="GO" id="GO:0031460">
    <property type="term" value="P:glycine betaine transport"/>
    <property type="evidence" value="ECO:0007669"/>
    <property type="project" value="TreeGrafter"/>
</dbReference>
<evidence type="ECO:0000313" key="11">
    <source>
        <dbReference type="Proteomes" id="UP000005959"/>
    </source>
</evidence>
<reference evidence="10 11" key="1">
    <citation type="submission" date="2011-08" db="EMBL/GenBank/DDBJ databases">
        <authorList>
            <person name="Weinstock G."/>
            <person name="Sodergren E."/>
            <person name="Clifton S."/>
            <person name="Fulton L."/>
            <person name="Fulton B."/>
            <person name="Courtney L."/>
            <person name="Fronick C."/>
            <person name="Harrison M."/>
            <person name="Strong C."/>
            <person name="Farmer C."/>
            <person name="Delahaunty K."/>
            <person name="Markovic C."/>
            <person name="Hall O."/>
            <person name="Minx P."/>
            <person name="Tomlinson C."/>
            <person name="Mitreva M."/>
            <person name="Hou S."/>
            <person name="Chen J."/>
            <person name="Wollam A."/>
            <person name="Pepin K.H."/>
            <person name="Johnson M."/>
            <person name="Bhonagiri V."/>
            <person name="Zhang X."/>
            <person name="Suruliraj S."/>
            <person name="Warren W."/>
            <person name="Chinwalla A."/>
            <person name="Mardis E.R."/>
            <person name="Wilson R.K."/>
        </authorList>
    </citation>
    <scope>NUCLEOTIDE SEQUENCE [LARGE SCALE GENOMIC DNA]</scope>
    <source>
        <strain evidence="10 11">ATCC 51873</strain>
    </source>
</reference>
<keyword evidence="2" id="KW-0813">Transport</keyword>
<evidence type="ECO:0000256" key="2">
    <source>
        <dbReference type="ARBA" id="ARBA00022448"/>
    </source>
</evidence>
<evidence type="ECO:0000256" key="4">
    <source>
        <dbReference type="ARBA" id="ARBA00022692"/>
    </source>
</evidence>
<evidence type="ECO:0000256" key="6">
    <source>
        <dbReference type="ARBA" id="ARBA00023136"/>
    </source>
</evidence>
<dbReference type="EMBL" id="AGCI01000010">
    <property type="protein sequence ID" value="EHM46740.1"/>
    <property type="molecule type" value="Genomic_DNA"/>
</dbReference>
<comment type="similarity">
    <text evidence="7 8">Belongs to the drug/metabolite transporter (DMT) superfamily. Small multidrug resistance (SMR) (TC 2.A.7.1) family.</text>
</comment>
<comment type="caution">
    <text evidence="10">The sequence shown here is derived from an EMBL/GenBank/DDBJ whole genome shotgun (WGS) entry which is preliminary data.</text>
</comment>
<dbReference type="GO" id="GO:0015297">
    <property type="term" value="F:antiporter activity"/>
    <property type="evidence" value="ECO:0007669"/>
    <property type="project" value="TreeGrafter"/>
</dbReference>
<evidence type="ECO:0000256" key="3">
    <source>
        <dbReference type="ARBA" id="ARBA00022475"/>
    </source>
</evidence>
<dbReference type="AlphaFoldDB" id="G9Y1Z5"/>
<keyword evidence="3" id="KW-1003">Cell membrane</keyword>
<dbReference type="Proteomes" id="UP000005959">
    <property type="component" value="Unassembled WGS sequence"/>
</dbReference>
<dbReference type="GO" id="GO:0015199">
    <property type="term" value="F:amino-acid betaine transmembrane transporter activity"/>
    <property type="evidence" value="ECO:0007669"/>
    <property type="project" value="TreeGrafter"/>
</dbReference>
<sequence length="115" mass="12507">MMSPVFITYGALAFAIICEVIATSILPHTKEFTRPGLTLVMALLYATAFYMLSIATRTMPIGIAYAIWSCLGIVLIAGANYVLFKQTLDFPAMLGLVFIIAGVLIINLFSRSVSH</sequence>
<dbReference type="Gene3D" id="1.10.3730.20">
    <property type="match status" value="1"/>
</dbReference>
<keyword evidence="5 9" id="KW-1133">Transmembrane helix</keyword>
<dbReference type="InterPro" id="IPR000390">
    <property type="entry name" value="Small_drug/metabolite_transptr"/>
</dbReference>